<dbReference type="PANTHER" id="PTHR43248:SF29">
    <property type="entry name" value="TRIPEPTIDYL AMINOPEPTIDASE"/>
    <property type="match status" value="1"/>
</dbReference>
<evidence type="ECO:0000256" key="4">
    <source>
        <dbReference type="SAM" id="SignalP"/>
    </source>
</evidence>
<reference evidence="8" key="2">
    <citation type="submission" date="2021-04" db="EMBL/GenBank/DDBJ databases">
        <title>Saccharothrix algeriensis WGS.</title>
        <authorList>
            <person name="Stuskova K."/>
            <person name="Hakalova E."/>
            <person name="Tebbal A.B."/>
            <person name="Eichmeier A."/>
        </authorList>
    </citation>
    <scope>NUCLEOTIDE SEQUENCE</scope>
    <source>
        <strain evidence="8">NRRL B-24137</strain>
    </source>
</reference>
<evidence type="ECO:0000256" key="1">
    <source>
        <dbReference type="ARBA" id="ARBA00010088"/>
    </source>
</evidence>
<evidence type="ECO:0000313" key="10">
    <source>
        <dbReference type="Proteomes" id="UP001195724"/>
    </source>
</evidence>
<evidence type="ECO:0000256" key="3">
    <source>
        <dbReference type="ARBA" id="ARBA00022801"/>
    </source>
</evidence>
<evidence type="ECO:0000259" key="6">
    <source>
        <dbReference type="Pfam" id="PF08386"/>
    </source>
</evidence>
<evidence type="ECO:0000259" key="5">
    <source>
        <dbReference type="Pfam" id="PF00561"/>
    </source>
</evidence>
<keyword evidence="10" id="KW-1185">Reference proteome</keyword>
<dbReference type="SUPFAM" id="SSF53474">
    <property type="entry name" value="alpha/beta-Hydrolases"/>
    <property type="match status" value="1"/>
</dbReference>
<reference evidence="7 10" key="1">
    <citation type="submission" date="2021-01" db="EMBL/GenBank/DDBJ databases">
        <title>Sequencing the genomes of 1000 actinobacteria strains.</title>
        <authorList>
            <person name="Klenk H.-P."/>
        </authorList>
    </citation>
    <scope>NUCLEOTIDE SEQUENCE [LARGE SCALE GENOMIC DNA]</scope>
    <source>
        <strain evidence="7 10">DSM 44581</strain>
    </source>
</reference>
<dbReference type="PANTHER" id="PTHR43248">
    <property type="entry name" value="2-SUCCINYL-6-HYDROXY-2,4-CYCLOHEXADIENE-1-CARBOXYLATE SYNTHASE"/>
    <property type="match status" value="1"/>
</dbReference>
<feature type="domain" description="AB hydrolase-1" evidence="5">
    <location>
        <begin position="83"/>
        <end position="270"/>
    </location>
</feature>
<evidence type="ECO:0000313" key="8">
    <source>
        <dbReference type="EMBL" id="QTR04860.1"/>
    </source>
</evidence>
<protein>
    <submittedName>
        <fullName evidence="8">Alpha/beta fold hydrolase</fullName>
    </submittedName>
    <submittedName>
        <fullName evidence="7">Pimeloyl-ACP methyl ester carboxylesterase</fullName>
    </submittedName>
</protein>
<feature type="chain" id="PRO_5035919455" evidence="4">
    <location>
        <begin position="21"/>
        <end position="504"/>
    </location>
</feature>
<name>A0A8T8I3A8_9PSEU</name>
<keyword evidence="3 8" id="KW-0378">Hydrolase</keyword>
<dbReference type="Proteomes" id="UP000671828">
    <property type="component" value="Chromosome"/>
</dbReference>
<dbReference type="InterPro" id="IPR029058">
    <property type="entry name" value="AB_hydrolase_fold"/>
</dbReference>
<accession>A0A8T8I3A8</accession>
<dbReference type="Gene3D" id="3.40.50.1820">
    <property type="entry name" value="alpha/beta hydrolase"/>
    <property type="match status" value="1"/>
</dbReference>
<gene>
    <name evidence="8" type="ORF">J7S33_08790</name>
    <name evidence="7" type="ORF">JOE68_001693</name>
</gene>
<organism evidence="8 9">
    <name type="scientific">Saccharothrix algeriensis</name>
    <dbReference type="NCBI Taxonomy" id="173560"/>
    <lineage>
        <taxon>Bacteria</taxon>
        <taxon>Bacillati</taxon>
        <taxon>Actinomycetota</taxon>
        <taxon>Actinomycetes</taxon>
        <taxon>Pseudonocardiales</taxon>
        <taxon>Pseudonocardiaceae</taxon>
        <taxon>Saccharothrix</taxon>
    </lineage>
</organism>
<evidence type="ECO:0000313" key="7">
    <source>
        <dbReference type="EMBL" id="MBM7810828.1"/>
    </source>
</evidence>
<sequence>MRRYVSVGLVAAAVLSTATAPTFGTTDPLAPFTGQKLTWSACQNGLECADVVLPLDYARPAADRISLHISRRKATDPARRRGVLVLNPGGPGGSGITMPKFLAQSPAAAVYDLIGFDPRGVGGSTALTCRTSPDFAKVDTRPADDDFPRWAAEARAAEDACQRAGGAIRPHISTANTARDIDVVRAALGEPKISYLGYSYGTYLGAVYGSLFPDRLDRSVLDSAVHPEWVWREQFLEQAVAYRRNVEAWAEWAAGRDDRFKLGATAAEVLALVEKVAARLAVSPMGEQTRTTFDAAVGLGARYRPLWAEVAATVGQLKDGAPAESGLVMAKAAKKDLRSGVFDTVTCEADWPTDVESYYEDMRVFRDRYPYGFGVLRAAPTTCTFRSFTPPEKPVVLRRQGYPIGVVVQAEGDTQTQYESGPAMASRLGHSLVTVRDEGKHGIYGSGNACVNRIVNRYLVDGILPPSSSACAGDPRPAPDAPTSAANVESFLAGRGLAAWTEGA</sequence>
<comment type="similarity">
    <text evidence="1">Belongs to the peptidase S33 family.</text>
</comment>
<dbReference type="AlphaFoldDB" id="A0A8T8I3A8"/>
<evidence type="ECO:0000313" key="9">
    <source>
        <dbReference type="Proteomes" id="UP000671828"/>
    </source>
</evidence>
<dbReference type="EMBL" id="JAFBCL010000001">
    <property type="protein sequence ID" value="MBM7810828.1"/>
    <property type="molecule type" value="Genomic_DNA"/>
</dbReference>
<dbReference type="Pfam" id="PF08386">
    <property type="entry name" value="Abhydrolase_4"/>
    <property type="match status" value="1"/>
</dbReference>
<evidence type="ECO:0000256" key="2">
    <source>
        <dbReference type="ARBA" id="ARBA00022729"/>
    </source>
</evidence>
<dbReference type="InterPro" id="IPR013595">
    <property type="entry name" value="Pept_S33_TAP-like_C"/>
</dbReference>
<dbReference type="InterPro" id="IPR000073">
    <property type="entry name" value="AB_hydrolase_1"/>
</dbReference>
<proteinExistence type="inferred from homology"/>
<dbReference type="Pfam" id="PF00561">
    <property type="entry name" value="Abhydrolase_1"/>
    <property type="match status" value="1"/>
</dbReference>
<feature type="signal peptide" evidence="4">
    <location>
        <begin position="1"/>
        <end position="20"/>
    </location>
</feature>
<keyword evidence="2 4" id="KW-0732">Signal</keyword>
<dbReference type="Proteomes" id="UP001195724">
    <property type="component" value="Unassembled WGS sequence"/>
</dbReference>
<dbReference type="InterPro" id="IPR051601">
    <property type="entry name" value="Serine_prot/Carboxylest_S33"/>
</dbReference>
<dbReference type="RefSeq" id="WP_204841753.1">
    <property type="nucleotide sequence ID" value="NZ_JAFBCL010000001.1"/>
</dbReference>
<feature type="domain" description="Peptidase S33 tripeptidyl aminopeptidase-like C-terminal" evidence="6">
    <location>
        <begin position="379"/>
        <end position="471"/>
    </location>
</feature>
<dbReference type="EMBL" id="CP072788">
    <property type="protein sequence ID" value="QTR04860.1"/>
    <property type="molecule type" value="Genomic_DNA"/>
</dbReference>
<dbReference type="GO" id="GO:0016787">
    <property type="term" value="F:hydrolase activity"/>
    <property type="evidence" value="ECO:0007669"/>
    <property type="project" value="UniProtKB-KW"/>
</dbReference>